<keyword evidence="3" id="KW-1185">Reference proteome</keyword>
<proteinExistence type="predicted"/>
<name>A0AAP0DJ35_9ASTR</name>
<dbReference type="PANTHER" id="PTHR31215">
    <property type="entry name" value="OS05G0510400 PROTEIN-RELATED"/>
    <property type="match status" value="1"/>
</dbReference>
<dbReference type="Pfam" id="PF12937">
    <property type="entry name" value="F-box-like"/>
    <property type="match status" value="1"/>
</dbReference>
<comment type="caution">
    <text evidence="2">The sequence shown here is derived from an EMBL/GenBank/DDBJ whole genome shotgun (WGS) entry which is preliminary data.</text>
</comment>
<sequence>MDKLPDSLLLQILSRLSDSADVARCRVASKAFNSVFPGLRSINLRCSSEWYINSTSKLPNSSTSQHIKPFRTIFLDLISKLEAVESVCIGLQRPFLSVVDPVRDDFYFTDADFAKEWLPRVSGSLKTLSISDHHMQSPSSVLPLISSCCHNLVNLKLELASLSVHHLNPMAMLTSLKLEYIRLEDEHLSELNKFFPNLQALNLVGVGGLEDPKIHHLTLKTCIFAVYEFLPSLTLITPNLVTLRIECVMPAAIHVKAPMVSHFHLGLNPLTTISRSLVEFLNPENIVEHNLTLDSGTRGPIFVGASKFILEKVFEVFPNVSSLCMSFGAWSELEACLNPEGWEGLDGRKGLKRICAYLMLDDPSLTFAAVACVLDRCVGLSEVLLLIHDGDVGLVSQSFMSKCMTRWPGLKWRWGIWREGKDDSWMVDGTSVVDESNEFGRGFVRVSSFEFDRPNKRARTVKRTKFHAGSFEKDVCLCSDKLA</sequence>
<dbReference type="Gene3D" id="3.80.10.10">
    <property type="entry name" value="Ribonuclease Inhibitor"/>
    <property type="match status" value="1"/>
</dbReference>
<gene>
    <name evidence="2" type="ORF">SSX86_008424</name>
</gene>
<dbReference type="SUPFAM" id="SSF81383">
    <property type="entry name" value="F-box domain"/>
    <property type="match status" value="1"/>
</dbReference>
<dbReference type="SUPFAM" id="SSF52047">
    <property type="entry name" value="RNI-like"/>
    <property type="match status" value="1"/>
</dbReference>
<dbReference type="Proteomes" id="UP001408789">
    <property type="component" value="Unassembled WGS sequence"/>
</dbReference>
<dbReference type="InterPro" id="IPR032675">
    <property type="entry name" value="LRR_dom_sf"/>
</dbReference>
<dbReference type="InterPro" id="IPR001810">
    <property type="entry name" value="F-box_dom"/>
</dbReference>
<evidence type="ECO:0000313" key="3">
    <source>
        <dbReference type="Proteomes" id="UP001408789"/>
    </source>
</evidence>
<reference evidence="2 3" key="1">
    <citation type="submission" date="2024-04" db="EMBL/GenBank/DDBJ databases">
        <title>The reference genome of an endangered Asteraceae, Deinandra increscens subsp. villosa, native to the Central Coast of California.</title>
        <authorList>
            <person name="Guilliams M."/>
            <person name="Hasenstab-Lehman K."/>
            <person name="Meyer R."/>
            <person name="Mcevoy S."/>
        </authorList>
    </citation>
    <scope>NUCLEOTIDE SEQUENCE [LARGE SCALE GENOMIC DNA]</scope>
    <source>
        <tissue evidence="2">Leaf</tissue>
    </source>
</reference>
<dbReference type="EMBL" id="JBCNJP010000010">
    <property type="protein sequence ID" value="KAK9071993.1"/>
    <property type="molecule type" value="Genomic_DNA"/>
</dbReference>
<accession>A0AAP0DJ35</accession>
<dbReference type="InterPro" id="IPR036047">
    <property type="entry name" value="F-box-like_dom_sf"/>
</dbReference>
<feature type="domain" description="F-box" evidence="1">
    <location>
        <begin position="2"/>
        <end position="35"/>
    </location>
</feature>
<dbReference type="InterPro" id="IPR044809">
    <property type="entry name" value="AUF1-like"/>
</dbReference>
<evidence type="ECO:0000259" key="1">
    <source>
        <dbReference type="Pfam" id="PF12937"/>
    </source>
</evidence>
<evidence type="ECO:0000313" key="2">
    <source>
        <dbReference type="EMBL" id="KAK9071993.1"/>
    </source>
</evidence>
<organism evidence="2 3">
    <name type="scientific">Deinandra increscens subsp. villosa</name>
    <dbReference type="NCBI Taxonomy" id="3103831"/>
    <lineage>
        <taxon>Eukaryota</taxon>
        <taxon>Viridiplantae</taxon>
        <taxon>Streptophyta</taxon>
        <taxon>Embryophyta</taxon>
        <taxon>Tracheophyta</taxon>
        <taxon>Spermatophyta</taxon>
        <taxon>Magnoliopsida</taxon>
        <taxon>eudicotyledons</taxon>
        <taxon>Gunneridae</taxon>
        <taxon>Pentapetalae</taxon>
        <taxon>asterids</taxon>
        <taxon>campanulids</taxon>
        <taxon>Asterales</taxon>
        <taxon>Asteraceae</taxon>
        <taxon>Asteroideae</taxon>
        <taxon>Heliantheae alliance</taxon>
        <taxon>Madieae</taxon>
        <taxon>Madiinae</taxon>
        <taxon>Deinandra</taxon>
    </lineage>
</organism>
<dbReference type="AlphaFoldDB" id="A0AAP0DJ35"/>
<protein>
    <recommendedName>
        <fullName evidence="1">F-box domain-containing protein</fullName>
    </recommendedName>
</protein>